<name>A0A4R0N471_9SPHI</name>
<dbReference type="Proteomes" id="UP000291117">
    <property type="component" value="Unassembled WGS sequence"/>
</dbReference>
<accession>A0A4R0N471</accession>
<dbReference type="InterPro" id="IPR018669">
    <property type="entry name" value="Toxin_HigB"/>
</dbReference>
<dbReference type="AlphaFoldDB" id="A0A4R0N471"/>
<keyword evidence="2" id="KW-1185">Reference proteome</keyword>
<dbReference type="GO" id="GO:0003723">
    <property type="term" value="F:RNA binding"/>
    <property type="evidence" value="ECO:0007669"/>
    <property type="project" value="InterPro"/>
</dbReference>
<protein>
    <submittedName>
        <fullName evidence="1">Type II toxin-antitoxin system HigB family toxin</fullName>
    </submittedName>
</protein>
<dbReference type="GO" id="GO:0110001">
    <property type="term" value="C:toxin-antitoxin complex"/>
    <property type="evidence" value="ECO:0007669"/>
    <property type="project" value="InterPro"/>
</dbReference>
<dbReference type="GO" id="GO:0004519">
    <property type="term" value="F:endonuclease activity"/>
    <property type="evidence" value="ECO:0007669"/>
    <property type="project" value="InterPro"/>
</dbReference>
<reference evidence="1 2" key="1">
    <citation type="submission" date="2019-02" db="EMBL/GenBank/DDBJ databases">
        <title>Pedobacter sp. RP-3-8 sp. nov., isolated from Arctic soil.</title>
        <authorList>
            <person name="Dahal R.H."/>
        </authorList>
    </citation>
    <scope>NUCLEOTIDE SEQUENCE [LARGE SCALE GENOMIC DNA]</scope>
    <source>
        <strain evidence="1 2">RP-3-8</strain>
    </source>
</reference>
<dbReference type="Pfam" id="PF09907">
    <property type="entry name" value="HigB_toxin"/>
    <property type="match status" value="1"/>
</dbReference>
<evidence type="ECO:0000313" key="2">
    <source>
        <dbReference type="Proteomes" id="UP000291117"/>
    </source>
</evidence>
<dbReference type="EMBL" id="SJSM01000011">
    <property type="protein sequence ID" value="TCC94650.1"/>
    <property type="molecule type" value="Genomic_DNA"/>
</dbReference>
<evidence type="ECO:0000313" key="1">
    <source>
        <dbReference type="EMBL" id="TCC94650.1"/>
    </source>
</evidence>
<dbReference type="OrthoDB" id="711875at2"/>
<proteinExistence type="predicted"/>
<sequence length="113" mass="13216">MRVTGKKVLLKLKFKNQGNLKLCKAIDELILTIEEKNWKTKEEIRADRSDADQVHTDGFYFFDINVHRALVLIQLNDDGKATIVWAGTHDNYERVFKNTKSMVKKYLSDNSWI</sequence>
<comment type="caution">
    <text evidence="1">The sequence shown here is derived from an EMBL/GenBank/DDBJ whole genome shotgun (WGS) entry which is preliminary data.</text>
</comment>
<dbReference type="RefSeq" id="WP_131610302.1">
    <property type="nucleotide sequence ID" value="NZ_SJSM01000011.1"/>
</dbReference>
<gene>
    <name evidence="1" type="ORF">EZ444_16755</name>
</gene>
<organism evidence="1 2">
    <name type="scientific">Pedobacter hiemivivus</name>
    <dbReference type="NCBI Taxonomy" id="2530454"/>
    <lineage>
        <taxon>Bacteria</taxon>
        <taxon>Pseudomonadati</taxon>
        <taxon>Bacteroidota</taxon>
        <taxon>Sphingobacteriia</taxon>
        <taxon>Sphingobacteriales</taxon>
        <taxon>Sphingobacteriaceae</taxon>
        <taxon>Pedobacter</taxon>
    </lineage>
</organism>